<dbReference type="Proteomes" id="UP001159363">
    <property type="component" value="Chromosome 1"/>
</dbReference>
<dbReference type="PANTHER" id="PTHR37984">
    <property type="entry name" value="PROTEIN CBG26694"/>
    <property type="match status" value="1"/>
</dbReference>
<evidence type="ECO:0000313" key="3">
    <source>
        <dbReference type="EMBL" id="KAJ8896332.1"/>
    </source>
</evidence>
<evidence type="ECO:0000256" key="1">
    <source>
        <dbReference type="ARBA" id="ARBA00012493"/>
    </source>
</evidence>
<dbReference type="Pfam" id="PF17921">
    <property type="entry name" value="Integrase_H2C2"/>
    <property type="match status" value="1"/>
</dbReference>
<gene>
    <name evidence="3" type="ORF">PR048_001676</name>
</gene>
<feature type="domain" description="Integrase zinc-binding" evidence="2">
    <location>
        <begin position="8"/>
        <end position="61"/>
    </location>
</feature>
<name>A0ABQ9IIQ7_9NEOP</name>
<dbReference type="InterPro" id="IPR041588">
    <property type="entry name" value="Integrase_H2C2"/>
</dbReference>
<dbReference type="InterPro" id="IPR050951">
    <property type="entry name" value="Retrovirus_Pol_polyprotein"/>
</dbReference>
<accession>A0ABQ9IIQ7</accession>
<dbReference type="EC" id="2.7.7.49" evidence="1"/>
<comment type="caution">
    <text evidence="3">The sequence shown here is derived from an EMBL/GenBank/DDBJ whole genome shotgun (WGS) entry which is preliminary data.</text>
</comment>
<dbReference type="PANTHER" id="PTHR37984:SF5">
    <property type="entry name" value="PROTEIN NYNRIN-LIKE"/>
    <property type="match status" value="1"/>
</dbReference>
<reference evidence="3 4" key="1">
    <citation type="submission" date="2023-02" db="EMBL/GenBank/DDBJ databases">
        <title>LHISI_Scaffold_Assembly.</title>
        <authorList>
            <person name="Stuart O.P."/>
            <person name="Cleave R."/>
            <person name="Magrath M.J.L."/>
            <person name="Mikheyev A.S."/>
        </authorList>
    </citation>
    <scope>NUCLEOTIDE SEQUENCE [LARGE SCALE GENOMIC DNA]</scope>
    <source>
        <strain evidence="3">Daus_M_001</strain>
        <tissue evidence="3">Leg muscle</tissue>
    </source>
</reference>
<dbReference type="Gene3D" id="1.10.340.70">
    <property type="match status" value="1"/>
</dbReference>
<protein>
    <recommendedName>
        <fullName evidence="1">RNA-directed DNA polymerase</fullName>
        <ecNumber evidence="1">2.7.7.49</ecNumber>
    </recommendedName>
</protein>
<evidence type="ECO:0000313" key="4">
    <source>
        <dbReference type="Proteomes" id="UP001159363"/>
    </source>
</evidence>
<dbReference type="EMBL" id="JARBHB010000001">
    <property type="protein sequence ID" value="KAJ8896332.1"/>
    <property type="molecule type" value="Genomic_DNA"/>
</dbReference>
<evidence type="ECO:0000259" key="2">
    <source>
        <dbReference type="Pfam" id="PF17921"/>
    </source>
</evidence>
<organism evidence="3 4">
    <name type="scientific">Dryococelus australis</name>
    <dbReference type="NCBI Taxonomy" id="614101"/>
    <lineage>
        <taxon>Eukaryota</taxon>
        <taxon>Metazoa</taxon>
        <taxon>Ecdysozoa</taxon>
        <taxon>Arthropoda</taxon>
        <taxon>Hexapoda</taxon>
        <taxon>Insecta</taxon>
        <taxon>Pterygota</taxon>
        <taxon>Neoptera</taxon>
        <taxon>Polyneoptera</taxon>
        <taxon>Phasmatodea</taxon>
        <taxon>Verophasmatodea</taxon>
        <taxon>Anareolatae</taxon>
        <taxon>Phasmatidae</taxon>
        <taxon>Eurycanthinae</taxon>
        <taxon>Dryococelus</taxon>
    </lineage>
</organism>
<keyword evidence="4" id="KW-1185">Reference proteome</keyword>
<proteinExistence type="predicted"/>
<sequence length="113" mass="13108">MFGNRVVIPCNLRQKISNLFHEQHPGMLHMKILARSYMRWPKMNKEIENNVRLCEACQLVNFKHISRVIENLRTCFIVFGLPGEIVSDNDPPPSPAQAICFLGVHKIVCIQWH</sequence>